<comment type="caution">
    <text evidence="1">The sequence shown here is derived from an EMBL/GenBank/DDBJ whole genome shotgun (WGS) entry which is preliminary data.</text>
</comment>
<evidence type="ECO:0000313" key="1">
    <source>
        <dbReference type="EMBL" id="GII05514.1"/>
    </source>
</evidence>
<protein>
    <submittedName>
        <fullName evidence="1">Uncharacterized protein</fullName>
    </submittedName>
</protein>
<gene>
    <name evidence="1" type="ORF">Pta02_75220</name>
</gene>
<name>A0A8J3WX01_9ACTN</name>
<proteinExistence type="predicted"/>
<keyword evidence="2" id="KW-1185">Reference proteome</keyword>
<dbReference type="AlphaFoldDB" id="A0A8J3WX01"/>
<dbReference type="Proteomes" id="UP000634476">
    <property type="component" value="Unassembled WGS sequence"/>
</dbReference>
<organism evidence="1 2">
    <name type="scientific">Planobispora takensis</name>
    <dbReference type="NCBI Taxonomy" id="1367882"/>
    <lineage>
        <taxon>Bacteria</taxon>
        <taxon>Bacillati</taxon>
        <taxon>Actinomycetota</taxon>
        <taxon>Actinomycetes</taxon>
        <taxon>Streptosporangiales</taxon>
        <taxon>Streptosporangiaceae</taxon>
        <taxon>Planobispora</taxon>
    </lineage>
</organism>
<reference evidence="1" key="1">
    <citation type="submission" date="2021-01" db="EMBL/GenBank/DDBJ databases">
        <title>Whole genome shotgun sequence of Planobispora takensis NBRC 109077.</title>
        <authorList>
            <person name="Komaki H."/>
            <person name="Tamura T."/>
        </authorList>
    </citation>
    <scope>NUCLEOTIDE SEQUENCE</scope>
    <source>
        <strain evidence="1">NBRC 109077</strain>
    </source>
</reference>
<evidence type="ECO:0000313" key="2">
    <source>
        <dbReference type="Proteomes" id="UP000634476"/>
    </source>
</evidence>
<dbReference type="EMBL" id="BOOK01000070">
    <property type="protein sequence ID" value="GII05514.1"/>
    <property type="molecule type" value="Genomic_DNA"/>
</dbReference>
<accession>A0A8J3WX01</accession>
<sequence length="62" mass="6881">MRPMRQAQPRAHRRYRLGLDPVGTRVKDAAAGTSKPAISRRFIAATERALAARADERRPIAA</sequence>